<evidence type="ECO:0000313" key="2">
    <source>
        <dbReference type="Proteomes" id="UP000501690"/>
    </source>
</evidence>
<name>A0A4D6N311_VIGUN</name>
<dbReference type="PANTHER" id="PTHR21235:SF2">
    <property type="entry name" value="IMIDAZOLE GLYCEROL PHOSPHATE SYNTHASE HISHF"/>
    <property type="match status" value="1"/>
</dbReference>
<dbReference type="EMBL" id="CP039353">
    <property type="protein sequence ID" value="QCE07688.1"/>
    <property type="molecule type" value="Genomic_DNA"/>
</dbReference>
<dbReference type="PANTHER" id="PTHR21235">
    <property type="entry name" value="IMIDAZOLE GLYCEROL PHOSPHATE SYNTHASE SUBUNIT HISF/H IGP SYNTHASE SUBUNIT HISF/H"/>
    <property type="match status" value="1"/>
</dbReference>
<reference evidence="1 2" key="1">
    <citation type="submission" date="2019-04" db="EMBL/GenBank/DDBJ databases">
        <title>An improved genome assembly and genetic linkage map for asparagus bean, Vigna unguiculata ssp. sesquipedialis.</title>
        <authorList>
            <person name="Xia Q."/>
            <person name="Zhang R."/>
            <person name="Dong Y."/>
        </authorList>
    </citation>
    <scope>NUCLEOTIDE SEQUENCE [LARGE SCALE GENOMIC DNA]</scope>
    <source>
        <tissue evidence="1">Leaf</tissue>
    </source>
</reference>
<dbReference type="Gene3D" id="3.20.20.70">
    <property type="entry name" value="Aldolase class I"/>
    <property type="match status" value="1"/>
</dbReference>
<gene>
    <name evidence="1" type="ORF">DEO72_LG9g2708</name>
</gene>
<keyword evidence="1" id="KW-0315">Glutamine amidotransferase</keyword>
<dbReference type="GO" id="GO:0000107">
    <property type="term" value="F:imidazoleglycerol-phosphate synthase activity"/>
    <property type="evidence" value="ECO:0007669"/>
    <property type="project" value="TreeGrafter"/>
</dbReference>
<sequence>MHETHPGILRRCKYPVIASSGVGDPANFSDVFNETNASAALAVGIFHRKEVLSERLTGNNIKQSKEEYQLALNGLVLVHHRWALEICRLCHEKHF</sequence>
<organism evidence="1 2">
    <name type="scientific">Vigna unguiculata</name>
    <name type="common">Cowpea</name>
    <dbReference type="NCBI Taxonomy" id="3917"/>
    <lineage>
        <taxon>Eukaryota</taxon>
        <taxon>Viridiplantae</taxon>
        <taxon>Streptophyta</taxon>
        <taxon>Embryophyta</taxon>
        <taxon>Tracheophyta</taxon>
        <taxon>Spermatophyta</taxon>
        <taxon>Magnoliopsida</taxon>
        <taxon>eudicotyledons</taxon>
        <taxon>Gunneridae</taxon>
        <taxon>Pentapetalae</taxon>
        <taxon>rosids</taxon>
        <taxon>fabids</taxon>
        <taxon>Fabales</taxon>
        <taxon>Fabaceae</taxon>
        <taxon>Papilionoideae</taxon>
        <taxon>50 kb inversion clade</taxon>
        <taxon>NPAAA clade</taxon>
        <taxon>indigoferoid/millettioid clade</taxon>
        <taxon>Phaseoleae</taxon>
        <taxon>Vigna</taxon>
    </lineage>
</organism>
<accession>A0A4D6N311</accession>
<proteinExistence type="predicted"/>
<keyword evidence="1" id="KW-0808">Transferase</keyword>
<keyword evidence="2" id="KW-1185">Reference proteome</keyword>
<dbReference type="SUPFAM" id="SSF51366">
    <property type="entry name" value="Ribulose-phoshate binding barrel"/>
    <property type="match status" value="1"/>
</dbReference>
<dbReference type="InterPro" id="IPR011060">
    <property type="entry name" value="RibuloseP-bd_barrel"/>
</dbReference>
<protein>
    <submittedName>
        <fullName evidence="1">Glutamine amidotransferase/ cyclase</fullName>
    </submittedName>
</protein>
<dbReference type="AlphaFoldDB" id="A0A4D6N311"/>
<dbReference type="Proteomes" id="UP000501690">
    <property type="component" value="Linkage Group LG9"/>
</dbReference>
<dbReference type="InterPro" id="IPR013785">
    <property type="entry name" value="Aldolase_TIM"/>
</dbReference>
<evidence type="ECO:0000313" key="1">
    <source>
        <dbReference type="EMBL" id="QCE07688.1"/>
    </source>
</evidence>
<dbReference type="InterPro" id="IPR050064">
    <property type="entry name" value="IGPS_HisA/HisF"/>
</dbReference>